<dbReference type="GO" id="GO:0005829">
    <property type="term" value="C:cytosol"/>
    <property type="evidence" value="ECO:0007669"/>
    <property type="project" value="TreeGrafter"/>
</dbReference>
<dbReference type="InterPro" id="IPR043129">
    <property type="entry name" value="ATPase_NBD"/>
</dbReference>
<dbReference type="PRINTS" id="PR00475">
    <property type="entry name" value="HEXOKINASE"/>
</dbReference>
<gene>
    <name evidence="9" type="ORF">GNLVRS02_ARAD1D41822g</name>
</gene>
<evidence type="ECO:0000256" key="5">
    <source>
        <dbReference type="ARBA" id="ARBA00022840"/>
    </source>
</evidence>
<dbReference type="EMBL" id="HG937694">
    <property type="protein sequence ID" value="CDP38756.1"/>
    <property type="molecule type" value="Genomic_DNA"/>
</dbReference>
<feature type="domain" description="Hexokinase N-terminal" evidence="7">
    <location>
        <begin position="44"/>
        <end position="230"/>
    </location>
</feature>
<dbReference type="InterPro" id="IPR022672">
    <property type="entry name" value="Hexokinase_N"/>
</dbReference>
<evidence type="ECO:0000256" key="6">
    <source>
        <dbReference type="RuleBase" id="RU362007"/>
    </source>
</evidence>
<dbReference type="PANTHER" id="PTHR19443">
    <property type="entry name" value="HEXOKINASE"/>
    <property type="match status" value="1"/>
</dbReference>
<dbReference type="GO" id="GO:0001678">
    <property type="term" value="P:intracellular glucose homeostasis"/>
    <property type="evidence" value="ECO:0007669"/>
    <property type="project" value="InterPro"/>
</dbReference>
<dbReference type="Gene3D" id="3.40.367.20">
    <property type="match status" value="1"/>
</dbReference>
<evidence type="ECO:0000256" key="1">
    <source>
        <dbReference type="ARBA" id="ARBA00009225"/>
    </source>
</evidence>
<reference evidence="9" key="2">
    <citation type="submission" date="2014-06" db="EMBL/GenBank/DDBJ databases">
        <title>The complete genome of Blastobotrys (Arxula) adeninivorans LS3 - a yeast of biotechnological interest.</title>
        <authorList>
            <person name="Kunze G."/>
            <person name="Gaillardin C."/>
            <person name="Czernicka M."/>
            <person name="Durrens P."/>
            <person name="Martin T."/>
            <person name="Boer E."/>
            <person name="Gabaldon T."/>
            <person name="Cruz J."/>
            <person name="Talla E."/>
            <person name="Marck C."/>
            <person name="Goffeau A."/>
            <person name="Barbe V."/>
            <person name="Baret P."/>
            <person name="Baronian K."/>
            <person name="Beier S."/>
            <person name="Bleykasten C."/>
            <person name="Bode R."/>
            <person name="Casaregola S."/>
            <person name="Despons L."/>
            <person name="Fairhead C."/>
            <person name="Giersberg M."/>
            <person name="Gierski P."/>
            <person name="Hahnel U."/>
            <person name="Hartmann A."/>
            <person name="Jankowska D."/>
            <person name="Jubin C."/>
            <person name="Jung P."/>
            <person name="Lafontaine I."/>
            <person name="Leh-Louis V."/>
            <person name="Lemaire M."/>
            <person name="Marcet-Houben M."/>
            <person name="Mascher M."/>
            <person name="Morel G."/>
            <person name="Richard G.-F."/>
            <person name="Riechen J."/>
            <person name="Sacerdot C."/>
            <person name="Sarkar A."/>
            <person name="Savel G."/>
            <person name="Schacherer J."/>
            <person name="Sherman D."/>
            <person name="Straub M.-L."/>
            <person name="Stein N."/>
            <person name="Thierry A."/>
            <person name="Trautwein-Schult A."/>
            <person name="Westhof E."/>
            <person name="Worch S."/>
            <person name="Dujon B."/>
            <person name="Souciet J.-L."/>
            <person name="Wincker P."/>
            <person name="Scholz U."/>
            <person name="Neuveglise N."/>
        </authorList>
    </citation>
    <scope>NUCLEOTIDE SEQUENCE</scope>
    <source>
        <strain evidence="9">LS3</strain>
    </source>
</reference>
<dbReference type="Pfam" id="PF03727">
    <property type="entry name" value="Hexokinase_2"/>
    <property type="match status" value="1"/>
</dbReference>
<protein>
    <recommendedName>
        <fullName evidence="6">Phosphotransferase</fullName>
        <ecNumber evidence="6">2.7.1.-</ecNumber>
    </recommendedName>
</protein>
<evidence type="ECO:0000256" key="2">
    <source>
        <dbReference type="ARBA" id="ARBA00022679"/>
    </source>
</evidence>
<dbReference type="EC" id="2.7.1.-" evidence="6"/>
<dbReference type="AlphaFoldDB" id="A0A060THY4"/>
<evidence type="ECO:0000259" key="7">
    <source>
        <dbReference type="Pfam" id="PF00349"/>
    </source>
</evidence>
<accession>A0A060THY4</accession>
<dbReference type="PhylomeDB" id="A0A060THY4"/>
<dbReference type="Pfam" id="PF00349">
    <property type="entry name" value="Hexokinase_1"/>
    <property type="match status" value="1"/>
</dbReference>
<dbReference type="GO" id="GO:0005739">
    <property type="term" value="C:mitochondrion"/>
    <property type="evidence" value="ECO:0007669"/>
    <property type="project" value="TreeGrafter"/>
</dbReference>
<keyword evidence="3 6" id="KW-0547">Nucleotide-binding</keyword>
<comment type="similarity">
    <text evidence="1 6">Belongs to the hexokinase family.</text>
</comment>
<keyword evidence="6" id="KW-0324">Glycolysis</keyword>
<evidence type="ECO:0000256" key="4">
    <source>
        <dbReference type="ARBA" id="ARBA00022777"/>
    </source>
</evidence>
<dbReference type="GO" id="GO:0008865">
    <property type="term" value="F:fructokinase activity"/>
    <property type="evidence" value="ECO:0007669"/>
    <property type="project" value="TreeGrafter"/>
</dbReference>
<feature type="domain" description="Hexokinase C-terminal" evidence="8">
    <location>
        <begin position="236"/>
        <end position="479"/>
    </location>
</feature>
<dbReference type="GO" id="GO:0006096">
    <property type="term" value="P:glycolytic process"/>
    <property type="evidence" value="ECO:0007669"/>
    <property type="project" value="UniProtKB-UniPathway"/>
</dbReference>
<organism evidence="9">
    <name type="scientific">Blastobotrys adeninivorans</name>
    <name type="common">Yeast</name>
    <name type="synonym">Arxula adeninivorans</name>
    <dbReference type="NCBI Taxonomy" id="409370"/>
    <lineage>
        <taxon>Eukaryota</taxon>
        <taxon>Fungi</taxon>
        <taxon>Dikarya</taxon>
        <taxon>Ascomycota</taxon>
        <taxon>Saccharomycotina</taxon>
        <taxon>Dipodascomycetes</taxon>
        <taxon>Dipodascales</taxon>
        <taxon>Trichomonascaceae</taxon>
        <taxon>Blastobotrys</taxon>
    </lineage>
</organism>
<dbReference type="Gene3D" id="3.30.420.40">
    <property type="match status" value="1"/>
</dbReference>
<proteinExistence type="inferred from homology"/>
<dbReference type="CDD" id="cd24000">
    <property type="entry name" value="ASKHA_NBD_HK"/>
    <property type="match status" value="1"/>
</dbReference>
<keyword evidence="5 6" id="KW-0067">ATP-binding</keyword>
<reference evidence="9" key="1">
    <citation type="submission" date="2014-02" db="EMBL/GenBank/DDBJ databases">
        <authorList>
            <person name="Genoscope - CEA"/>
        </authorList>
    </citation>
    <scope>NUCLEOTIDE SEQUENCE</scope>
    <source>
        <strain evidence="9">LS3</strain>
    </source>
</reference>
<dbReference type="GO" id="GO:0006006">
    <property type="term" value="P:glucose metabolic process"/>
    <property type="evidence" value="ECO:0007669"/>
    <property type="project" value="TreeGrafter"/>
</dbReference>
<dbReference type="UniPathway" id="UPA00109">
    <property type="reaction ID" value="UER00180"/>
</dbReference>
<keyword evidence="4 6" id="KW-0418">Kinase</keyword>
<evidence type="ECO:0000256" key="3">
    <source>
        <dbReference type="ARBA" id="ARBA00022741"/>
    </source>
</evidence>
<dbReference type="InterPro" id="IPR001312">
    <property type="entry name" value="Hexokinase"/>
</dbReference>
<dbReference type="GO" id="GO:0006013">
    <property type="term" value="P:mannose metabolic process"/>
    <property type="evidence" value="ECO:0007669"/>
    <property type="project" value="TreeGrafter"/>
</dbReference>
<dbReference type="PROSITE" id="PS51748">
    <property type="entry name" value="HEXOKINASE_2"/>
    <property type="match status" value="1"/>
</dbReference>
<dbReference type="InterPro" id="IPR022673">
    <property type="entry name" value="Hexokinase_C"/>
</dbReference>
<dbReference type="GO" id="GO:0005524">
    <property type="term" value="F:ATP binding"/>
    <property type="evidence" value="ECO:0007669"/>
    <property type="project" value="UniProtKB-UniRule"/>
</dbReference>
<name>A0A060THY4_BLAAD</name>
<sequence>MLSTAGVVVQDIKPHDDPILSLDGTLASLENEDLNILVDMSKLDTLEALIDPLVESMRQKLCDEQAPCMLPTCLNQVPEGSESGSYLSVDLGGSTVRVAFVKMYGSSKAEILYKVSHPVSAEIKCLSGKGFFRWLASKIGDAINHAIEHKWIPADYSDLVTGLSWSFPFRQHSVERGFIAAMGKGYTVTDEILGWDLKESFETAAQELGARIRVTAVVNDTAASLMAHAYASPQTRMGLILGTGINACAMFPTNTMGTKAHGLVLRGDESQCLVNTELSMFGTGIIPDTRWDDEIDRDNERPGYQPLECKVSGRYLGEIVRLIVRDFAQAGVLFKNGALPKAFDTRFGFESSLMASIEQHHINKRHELALKEFTECHPLSDGSSISIVDIKLISEIITIVSSRAAGLTACSLVALTAMLPEDTKNCVIAYNGTVIEKYPMFLERCQKYLDELGRSRGRKLILEAAGDGSLLGPAVASAMFSDKVM</sequence>
<dbReference type="GO" id="GO:0005536">
    <property type="term" value="F:D-glucose binding"/>
    <property type="evidence" value="ECO:0007669"/>
    <property type="project" value="InterPro"/>
</dbReference>
<dbReference type="PANTHER" id="PTHR19443:SF24">
    <property type="entry name" value="PHOSPHOTRANSFERASE"/>
    <property type="match status" value="1"/>
</dbReference>
<keyword evidence="2 6" id="KW-0808">Transferase</keyword>
<dbReference type="GO" id="GO:0004340">
    <property type="term" value="F:glucokinase activity"/>
    <property type="evidence" value="ECO:0007669"/>
    <property type="project" value="TreeGrafter"/>
</dbReference>
<dbReference type="GO" id="GO:0019158">
    <property type="term" value="F:mannokinase activity"/>
    <property type="evidence" value="ECO:0007669"/>
    <property type="project" value="TreeGrafter"/>
</dbReference>
<dbReference type="SUPFAM" id="SSF53067">
    <property type="entry name" value="Actin-like ATPase domain"/>
    <property type="match status" value="2"/>
</dbReference>
<evidence type="ECO:0000259" key="8">
    <source>
        <dbReference type="Pfam" id="PF03727"/>
    </source>
</evidence>
<evidence type="ECO:0000313" key="9">
    <source>
        <dbReference type="EMBL" id="CDP38756.1"/>
    </source>
</evidence>